<keyword evidence="5" id="KW-0274">FAD</keyword>
<dbReference type="AlphaFoldDB" id="A0A6A9K772"/>
<evidence type="ECO:0000256" key="2">
    <source>
        <dbReference type="ARBA" id="ARBA00007801"/>
    </source>
</evidence>
<dbReference type="EMBL" id="WOAJ01000011">
    <property type="protein sequence ID" value="MUI60731.1"/>
    <property type="molecule type" value="Genomic_DNA"/>
</dbReference>
<dbReference type="InterPro" id="IPR050641">
    <property type="entry name" value="RIFMO-like"/>
</dbReference>
<comment type="cofactor">
    <cofactor evidence="1">
        <name>FAD</name>
        <dbReference type="ChEBI" id="CHEBI:57692"/>
    </cofactor>
</comment>
<dbReference type="SUPFAM" id="SSF52833">
    <property type="entry name" value="Thioredoxin-like"/>
    <property type="match status" value="1"/>
</dbReference>
<comment type="similarity">
    <text evidence="2">Belongs to the PheA/TfdB FAD monooxygenase family.</text>
</comment>
<evidence type="ECO:0000256" key="3">
    <source>
        <dbReference type="ARBA" id="ARBA00020059"/>
    </source>
</evidence>
<dbReference type="PANTHER" id="PTHR43004:SF19">
    <property type="entry name" value="BINDING MONOOXYGENASE, PUTATIVE (JCVI)-RELATED"/>
    <property type="match status" value="1"/>
</dbReference>
<dbReference type="RefSeq" id="WP_114232440.1">
    <property type="nucleotide sequence ID" value="NZ_CP176811.1"/>
</dbReference>
<dbReference type="Pfam" id="PF01494">
    <property type="entry name" value="FAD_binding_3"/>
    <property type="match status" value="1"/>
</dbReference>
<protein>
    <recommendedName>
        <fullName evidence="3">Alkyl hydroperoxide reductase subunit F</fullName>
    </recommendedName>
</protein>
<evidence type="ECO:0000256" key="5">
    <source>
        <dbReference type="ARBA" id="ARBA00022827"/>
    </source>
</evidence>
<sequence length="590" mass="65769">MTQRPPVTPPTAAQHRPLPVLIVGAGPVGLTLAVLLRQQGVEFRLVEKNTGPSQETKAIAIHSRTLEIFRAMGVAEQAVARGFSIGRFSVQAEGKRLLDYDFSLLQSPYRTLLSLPQPETEALLLERLTALGGQVEWNTTLTELAQDKDHTRVTLVGPDGREEHTRARWVAACDGARSTLRKLLGMTFAGAFYERFFMLADADIQWSGSQNEGAFFLGAAQGYLAVAPIDERSRYRLFIEMPYQLPDDERDRPALTLENFQRLCEGRGQNMTLSNLSSTTLAAFQHRRVQKMRQGSVFLVGDSAHIGSPIGGQWMNLGIAEAYNLAWKLAFVEQGLSHPTLLDSYHEERYPVALEVENTAHRLTSLITTQQRALVWARNHLLPLLTRGKKIQRLLPTLISGHSYRYRPSAYIQSSLTGRQRNRWKRKGYPHRWHGRAPEAGELAPDLPLWQAAADAPAPHLLDLFAQGHFTLLIFTATDQFSPRLPEYRALAASLEGDYPSLRAFCIVDALDSTDFAPQQRTLLDPDWRLHQRYHAAAGSLMLIRPDGYIAFQGLEPSALVGYLQLRSGLLKNVKPSPAAAMPPLSPLPA</sequence>
<evidence type="ECO:0000313" key="8">
    <source>
        <dbReference type="EMBL" id="MUI60731.1"/>
    </source>
</evidence>
<name>A0A6A9K772_PSEAI</name>
<dbReference type="Gene3D" id="3.30.70.2450">
    <property type="match status" value="1"/>
</dbReference>
<evidence type="ECO:0000256" key="6">
    <source>
        <dbReference type="ARBA" id="ARBA00024806"/>
    </source>
</evidence>
<dbReference type="GO" id="GO:0071949">
    <property type="term" value="F:FAD binding"/>
    <property type="evidence" value="ECO:0007669"/>
    <property type="project" value="InterPro"/>
</dbReference>
<comment type="caution">
    <text evidence="8">The sequence shown here is derived from an EMBL/GenBank/DDBJ whole genome shotgun (WGS) entry which is preliminary data.</text>
</comment>
<keyword evidence="4" id="KW-0285">Flavoprotein</keyword>
<evidence type="ECO:0000259" key="7">
    <source>
        <dbReference type="Pfam" id="PF01494"/>
    </source>
</evidence>
<evidence type="ECO:0000256" key="1">
    <source>
        <dbReference type="ARBA" id="ARBA00001974"/>
    </source>
</evidence>
<accession>A0A6A9K772</accession>
<dbReference type="Gene3D" id="3.40.30.120">
    <property type="match status" value="1"/>
</dbReference>
<organism evidence="8">
    <name type="scientific">Pseudomonas aeruginosa</name>
    <dbReference type="NCBI Taxonomy" id="287"/>
    <lineage>
        <taxon>Bacteria</taxon>
        <taxon>Pseudomonadati</taxon>
        <taxon>Pseudomonadota</taxon>
        <taxon>Gammaproteobacteria</taxon>
        <taxon>Pseudomonadales</taxon>
        <taxon>Pseudomonadaceae</taxon>
        <taxon>Pseudomonas</taxon>
    </lineage>
</organism>
<gene>
    <name evidence="8" type="ORF">GNQ20_23295</name>
</gene>
<dbReference type="PANTHER" id="PTHR43004">
    <property type="entry name" value="TRK SYSTEM POTASSIUM UPTAKE PROTEIN"/>
    <property type="match status" value="1"/>
</dbReference>
<reference evidence="8" key="1">
    <citation type="submission" date="2019-11" db="EMBL/GenBank/DDBJ databases">
        <title>Genomes of ocular Pseudomonas aeruginosa isolates.</title>
        <authorList>
            <person name="Khan M."/>
            <person name="Rice S.A."/>
            <person name="Willcox M.D.P."/>
            <person name="Stapleton F."/>
        </authorList>
    </citation>
    <scope>NUCLEOTIDE SEQUENCE</scope>
    <source>
        <strain evidence="8">PA206</strain>
    </source>
</reference>
<dbReference type="SUPFAM" id="SSF51905">
    <property type="entry name" value="FAD/NAD(P)-binding domain"/>
    <property type="match status" value="1"/>
</dbReference>
<dbReference type="PRINTS" id="PR00420">
    <property type="entry name" value="RNGMNOXGNASE"/>
</dbReference>
<dbReference type="Gene3D" id="3.50.50.60">
    <property type="entry name" value="FAD/NAD(P)-binding domain"/>
    <property type="match status" value="1"/>
</dbReference>
<dbReference type="InterPro" id="IPR036188">
    <property type="entry name" value="FAD/NAD-bd_sf"/>
</dbReference>
<proteinExistence type="inferred from homology"/>
<comment type="function">
    <text evidence="6">Serves to protect the cell against DNA damage by alkyl hydroperoxides. It can use either NADH or NADPH as electron donor for direct reduction of redox dyes or of alkyl hydroperoxides when combined with the AhpC protein.</text>
</comment>
<dbReference type="InterPro" id="IPR036249">
    <property type="entry name" value="Thioredoxin-like_sf"/>
</dbReference>
<feature type="domain" description="FAD-binding" evidence="7">
    <location>
        <begin position="19"/>
        <end position="358"/>
    </location>
</feature>
<dbReference type="GO" id="GO:0016709">
    <property type="term" value="F:oxidoreductase activity, acting on paired donors, with incorporation or reduction of molecular oxygen, NAD(P)H as one donor, and incorporation of one atom of oxygen"/>
    <property type="evidence" value="ECO:0007669"/>
    <property type="project" value="UniProtKB-ARBA"/>
</dbReference>
<dbReference type="InterPro" id="IPR002938">
    <property type="entry name" value="FAD-bd"/>
</dbReference>
<evidence type="ECO:0000256" key="4">
    <source>
        <dbReference type="ARBA" id="ARBA00022630"/>
    </source>
</evidence>